<evidence type="ECO:0000256" key="1">
    <source>
        <dbReference type="ARBA" id="ARBA00022723"/>
    </source>
</evidence>
<dbReference type="InterPro" id="IPR013342">
    <property type="entry name" value="Mandelate_racemase_C"/>
</dbReference>
<dbReference type="RefSeq" id="WP_068852698.1">
    <property type="nucleotide sequence ID" value="NZ_LYDR01000154.1"/>
</dbReference>
<dbReference type="PANTHER" id="PTHR48073">
    <property type="entry name" value="O-SUCCINYLBENZOATE SYNTHASE-RELATED"/>
    <property type="match status" value="1"/>
</dbReference>
<dbReference type="InterPro" id="IPR029017">
    <property type="entry name" value="Enolase-like_N"/>
</dbReference>
<dbReference type="Gene3D" id="3.30.390.10">
    <property type="entry name" value="Enolase-like, N-terminal domain"/>
    <property type="match status" value="1"/>
</dbReference>
<dbReference type="AlphaFoldDB" id="A0A1C3E565"/>
<dbReference type="Proteomes" id="UP000094828">
    <property type="component" value="Unassembled WGS sequence"/>
</dbReference>
<dbReference type="SFLD" id="SFLDS00001">
    <property type="entry name" value="Enolase"/>
    <property type="match status" value="1"/>
</dbReference>
<dbReference type="GO" id="GO:0003824">
    <property type="term" value="F:catalytic activity"/>
    <property type="evidence" value="ECO:0007669"/>
    <property type="project" value="UniProtKB-ARBA"/>
</dbReference>
<keyword evidence="1" id="KW-0479">Metal-binding</keyword>
<accession>A0A1C3E565</accession>
<evidence type="ECO:0000259" key="2">
    <source>
        <dbReference type="SMART" id="SM00922"/>
    </source>
</evidence>
<dbReference type="STRING" id="1841610.A6X21_01510"/>
<dbReference type="GO" id="GO:0046872">
    <property type="term" value="F:metal ion binding"/>
    <property type="evidence" value="ECO:0007669"/>
    <property type="project" value="UniProtKB-KW"/>
</dbReference>
<dbReference type="InterPro" id="IPR029065">
    <property type="entry name" value="Enolase_C-like"/>
</dbReference>
<protein>
    <recommendedName>
        <fullName evidence="2">Mandelate racemase/muconate lactonizing enzyme C-terminal domain-containing protein</fullName>
    </recommendedName>
</protein>
<organism evidence="3 4">
    <name type="scientific">Planctopirus hydrillae</name>
    <dbReference type="NCBI Taxonomy" id="1841610"/>
    <lineage>
        <taxon>Bacteria</taxon>
        <taxon>Pseudomonadati</taxon>
        <taxon>Planctomycetota</taxon>
        <taxon>Planctomycetia</taxon>
        <taxon>Planctomycetales</taxon>
        <taxon>Planctomycetaceae</taxon>
        <taxon>Planctopirus</taxon>
    </lineage>
</organism>
<dbReference type="SFLD" id="SFLDG00180">
    <property type="entry name" value="muconate_cycloisomerase"/>
    <property type="match status" value="1"/>
</dbReference>
<comment type="caution">
    <text evidence="3">The sequence shown here is derived from an EMBL/GenBank/DDBJ whole genome shotgun (WGS) entry which is preliminary data.</text>
</comment>
<dbReference type="EMBL" id="LYDR01000154">
    <property type="protein sequence ID" value="ODA28299.1"/>
    <property type="molecule type" value="Genomic_DNA"/>
</dbReference>
<dbReference type="SMART" id="SM00922">
    <property type="entry name" value="MR_MLE"/>
    <property type="match status" value="1"/>
</dbReference>
<evidence type="ECO:0000313" key="3">
    <source>
        <dbReference type="EMBL" id="ODA28299.1"/>
    </source>
</evidence>
<gene>
    <name evidence="3" type="ORF">A6X21_01510</name>
</gene>
<dbReference type="SUPFAM" id="SSF54826">
    <property type="entry name" value="Enolase N-terminal domain-like"/>
    <property type="match status" value="1"/>
</dbReference>
<dbReference type="Pfam" id="PF13378">
    <property type="entry name" value="MR_MLE_C"/>
    <property type="match status" value="1"/>
</dbReference>
<reference evidence="3 4" key="1">
    <citation type="submission" date="2016-05" db="EMBL/GenBank/DDBJ databases">
        <title>Genomic and physiological characterization of Planctopirus sp. isolated from fresh water lake.</title>
        <authorList>
            <person name="Subhash Y."/>
            <person name="Ramana C."/>
        </authorList>
    </citation>
    <scope>NUCLEOTIDE SEQUENCE [LARGE SCALE GENOMIC DNA]</scope>
    <source>
        <strain evidence="3 4">JC280</strain>
    </source>
</reference>
<feature type="domain" description="Mandelate racemase/muconate lactonizing enzyme C-terminal" evidence="2">
    <location>
        <begin position="162"/>
        <end position="257"/>
    </location>
</feature>
<sequence length="392" mass="43846">MTIASLHAWIVRIPLKRKVTHASHSRTETLSVIVRCQLKSGETGWGEGLPRKYVTGETVDDLWPLLREAQIERQLRGGWKDLAEAMALCRSLTIGRPDDDRYCFGNSIRCAVEMALLDAAFRQAGEPLWRIAKLAKIDGLPMPEIQPERIRYSAVFTSMNLPKLMIRCAKLRYYQFAAGKLKVGIAGRDDVQQARWVRRLLGASFDLRIDANEAWLPEQLEERLERLSNLGITSCEQPVAHEHVQALSHLRRRIPVPIMLDESVCSLEDARRAFNDGTCDLFNLRLSKCGGFLPSLELAAFASQHGLGYQLGCQVGETGILSAAGRQFATAVGGIRHHEGSFDRFLVKEPLINEDLTFGRGGWAPRLHGPGLGITVDETSIRRVCVEEQQIL</sequence>
<name>A0A1C3E565_9PLAN</name>
<keyword evidence="4" id="KW-1185">Reference proteome</keyword>
<dbReference type="InterPro" id="IPR036849">
    <property type="entry name" value="Enolase-like_C_sf"/>
</dbReference>
<proteinExistence type="predicted"/>
<evidence type="ECO:0000313" key="4">
    <source>
        <dbReference type="Proteomes" id="UP000094828"/>
    </source>
</evidence>
<dbReference type="SUPFAM" id="SSF51604">
    <property type="entry name" value="Enolase C-terminal domain-like"/>
    <property type="match status" value="1"/>
</dbReference>
<dbReference type="Gene3D" id="3.20.20.120">
    <property type="entry name" value="Enolase-like C-terminal domain"/>
    <property type="match status" value="1"/>
</dbReference>
<dbReference type="PANTHER" id="PTHR48073:SF2">
    <property type="entry name" value="O-SUCCINYLBENZOATE SYNTHASE"/>
    <property type="match status" value="1"/>
</dbReference>
<dbReference type="OrthoDB" id="9775391at2"/>